<evidence type="ECO:0000256" key="2">
    <source>
        <dbReference type="ARBA" id="ARBA00023127"/>
    </source>
</evidence>
<evidence type="ECO:0000313" key="8">
    <source>
        <dbReference type="EMBL" id="EFP00678.1"/>
    </source>
</evidence>
<dbReference type="OMA" id="WITEEFR"/>
<reference evidence="8" key="1">
    <citation type="submission" date="2007-07" db="EMBL/GenBank/DDBJ databases">
        <title>PCAP assembly of the Caenorhabditis remanei genome.</title>
        <authorList>
            <consortium name="The Caenorhabditis remanei Sequencing Consortium"/>
            <person name="Wilson R.K."/>
        </authorList>
    </citation>
    <scope>NUCLEOTIDE SEQUENCE [LARGE SCALE GENOMIC DNA]</scope>
    <source>
        <strain evidence="8">PB4641</strain>
    </source>
</reference>
<evidence type="ECO:0000256" key="1">
    <source>
        <dbReference type="ARBA" id="ARBA00022618"/>
    </source>
</evidence>
<protein>
    <submittedName>
        <fullName evidence="8">CRE-CYB-3 protein</fullName>
    </submittedName>
</protein>
<evidence type="ECO:0000256" key="4">
    <source>
        <dbReference type="RuleBase" id="RU000383"/>
    </source>
</evidence>
<dbReference type="Gene3D" id="1.10.472.10">
    <property type="entry name" value="Cyclin-like"/>
    <property type="match status" value="2"/>
</dbReference>
<evidence type="ECO:0000256" key="5">
    <source>
        <dbReference type="SAM" id="MobiDB-lite"/>
    </source>
</evidence>
<dbReference type="Proteomes" id="UP000008281">
    <property type="component" value="Unassembled WGS sequence"/>
</dbReference>
<dbReference type="HOGENOM" id="CLU_020695_2_0_1"/>
<keyword evidence="1" id="KW-0132">Cell division</keyword>
<dbReference type="FunCoup" id="E3MEX2">
    <property type="interactions" value="1091"/>
</dbReference>
<dbReference type="GO" id="GO:0016538">
    <property type="term" value="F:cyclin-dependent protein serine/threonine kinase regulator activity"/>
    <property type="evidence" value="ECO:0007669"/>
    <property type="project" value="InterPro"/>
</dbReference>
<dbReference type="STRING" id="31234.E3MEX2"/>
<dbReference type="AlphaFoldDB" id="E3MEX2"/>
<dbReference type="InParanoid" id="E3MEX2"/>
<dbReference type="PIRSF" id="PIRSF001771">
    <property type="entry name" value="Cyclin_A_B_D_E"/>
    <property type="match status" value="1"/>
</dbReference>
<name>E3MEX2_CAERE</name>
<dbReference type="Pfam" id="PF00134">
    <property type="entry name" value="Cyclin_N"/>
    <property type="match status" value="1"/>
</dbReference>
<evidence type="ECO:0000259" key="7">
    <source>
        <dbReference type="SMART" id="SM01332"/>
    </source>
</evidence>
<dbReference type="InterPro" id="IPR004367">
    <property type="entry name" value="Cyclin_C-dom"/>
</dbReference>
<feature type="domain" description="Cyclin-like" evidence="6">
    <location>
        <begin position="162"/>
        <end position="247"/>
    </location>
</feature>
<feature type="domain" description="Cyclin C-terminal" evidence="7">
    <location>
        <begin position="256"/>
        <end position="377"/>
    </location>
</feature>
<evidence type="ECO:0000256" key="3">
    <source>
        <dbReference type="ARBA" id="ARBA00023306"/>
    </source>
</evidence>
<keyword evidence="3" id="KW-0131">Cell cycle</keyword>
<gene>
    <name evidence="8" type="primary">Cre-cyb-3</name>
    <name evidence="8" type="ORF">CRE_21133</name>
</gene>
<dbReference type="KEGG" id="crq:GCK72_021976"/>
<dbReference type="GO" id="GO:0051301">
    <property type="term" value="P:cell division"/>
    <property type="evidence" value="ECO:0007669"/>
    <property type="project" value="UniProtKB-KW"/>
</dbReference>
<dbReference type="Pfam" id="PF02984">
    <property type="entry name" value="Cyclin_C"/>
    <property type="match status" value="1"/>
</dbReference>
<keyword evidence="9" id="KW-1185">Reference proteome</keyword>
<feature type="compositionally biased region" description="Basic and acidic residues" evidence="5">
    <location>
        <begin position="72"/>
        <end position="90"/>
    </location>
</feature>
<dbReference type="EMBL" id="DS268440">
    <property type="protein sequence ID" value="EFP00678.1"/>
    <property type="molecule type" value="Genomic_DNA"/>
</dbReference>
<dbReference type="GO" id="GO:0044772">
    <property type="term" value="P:mitotic cell cycle phase transition"/>
    <property type="evidence" value="ECO:0007669"/>
    <property type="project" value="InterPro"/>
</dbReference>
<dbReference type="InterPro" id="IPR013763">
    <property type="entry name" value="Cyclin-like_dom"/>
</dbReference>
<dbReference type="InterPro" id="IPR036915">
    <property type="entry name" value="Cyclin-like_sf"/>
</dbReference>
<dbReference type="CTD" id="9816492"/>
<proteinExistence type="inferred from homology"/>
<feature type="domain" description="Cyclin-like" evidence="6">
    <location>
        <begin position="260"/>
        <end position="344"/>
    </location>
</feature>
<comment type="similarity">
    <text evidence="4">Belongs to the cyclin family.</text>
</comment>
<dbReference type="eggNOG" id="KOG0653">
    <property type="taxonomic scope" value="Eukaryota"/>
</dbReference>
<accession>E3MEX2</accession>
<dbReference type="InterPro" id="IPR006671">
    <property type="entry name" value="Cyclin_N"/>
</dbReference>
<dbReference type="GeneID" id="9816492"/>
<evidence type="ECO:0000313" key="9">
    <source>
        <dbReference type="Proteomes" id="UP000008281"/>
    </source>
</evidence>
<sequence length="398" mass="45666">MFPLQRVKMMLLRSQAKNIDPAAPADPAKNHKRKQTEQLGALKNPTEPAAKKQHSKGLTELRAHISGFQIDSAKRDPRDPLGAKSSKEDAENIAPVPAKAEYVDPCPHYDYDAEEAANPESVSEYAPEIFDYYKAREKMFQVASYMHKHPEIDVKTRAILVDWMVEIQETFELNHETLYNAVKLTDMFLHNSRNIDKSTIQKLACVTIFIAAKFDERSPPLVDDLIYLSGDRFTREELLAMERNLFSTVGYDLGSPLSYRYLRRLGRVCRIDMKSLTMARYILETSLMVYDYAFVSQARQAAAAFVLAMRMLDANHEYEWNPVLQKYSGFTGEEIAPLVEHMNHIMHFVNAKWTQLASVRQKYSHEVFFHVAKVPFLPDTLRGVDEHTYAPLPVLSYP</sequence>
<organism evidence="9">
    <name type="scientific">Caenorhabditis remanei</name>
    <name type="common">Caenorhabditis vulgaris</name>
    <dbReference type="NCBI Taxonomy" id="31234"/>
    <lineage>
        <taxon>Eukaryota</taxon>
        <taxon>Metazoa</taxon>
        <taxon>Ecdysozoa</taxon>
        <taxon>Nematoda</taxon>
        <taxon>Chromadorea</taxon>
        <taxon>Rhabditida</taxon>
        <taxon>Rhabditina</taxon>
        <taxon>Rhabditomorpha</taxon>
        <taxon>Rhabditoidea</taxon>
        <taxon>Rhabditidae</taxon>
        <taxon>Peloderinae</taxon>
        <taxon>Caenorhabditis</taxon>
    </lineage>
</organism>
<dbReference type="InterPro" id="IPR046965">
    <property type="entry name" value="Cyclin_A/B-like"/>
</dbReference>
<dbReference type="OrthoDB" id="5590282at2759"/>
<evidence type="ECO:0000259" key="6">
    <source>
        <dbReference type="SMART" id="SM00385"/>
    </source>
</evidence>
<dbReference type="SUPFAM" id="SSF47954">
    <property type="entry name" value="Cyclin-like"/>
    <property type="match status" value="2"/>
</dbReference>
<feature type="region of interest" description="Disordered" evidence="5">
    <location>
        <begin position="18"/>
        <end position="92"/>
    </location>
</feature>
<dbReference type="SMART" id="SM01332">
    <property type="entry name" value="Cyclin_C"/>
    <property type="match status" value="1"/>
</dbReference>
<dbReference type="InterPro" id="IPR039361">
    <property type="entry name" value="Cyclin"/>
</dbReference>
<dbReference type="FunFam" id="1.10.472.10:FF:000316">
    <property type="entry name" value="G2/mitotic-specific cyclin-B3"/>
    <property type="match status" value="1"/>
</dbReference>
<keyword evidence="2 4" id="KW-0195">Cyclin</keyword>
<dbReference type="RefSeq" id="XP_003105217.2">
    <property type="nucleotide sequence ID" value="XM_003105169.2"/>
</dbReference>
<dbReference type="SMART" id="SM00385">
    <property type="entry name" value="CYCLIN"/>
    <property type="match status" value="2"/>
</dbReference>
<dbReference type="PANTHER" id="PTHR10177">
    <property type="entry name" value="CYCLINS"/>
    <property type="match status" value="1"/>
</dbReference>